<sequence length="95" mass="10873">MAKYGNILTLFNTEANENKKIDTILTKNQTTFLNLNNTYYIETNSKKNTSEVINDINALGIKYIFFHNHISDGSLIKNNGIDEDKISKINTILFK</sequence>
<name>A0A4V2YYQ4_9FLAO</name>
<organism evidence="1 2">
    <name type="scientific">Flavobacterium cellulosilyticum</name>
    <dbReference type="NCBI Taxonomy" id="2541731"/>
    <lineage>
        <taxon>Bacteria</taxon>
        <taxon>Pseudomonadati</taxon>
        <taxon>Bacteroidota</taxon>
        <taxon>Flavobacteriia</taxon>
        <taxon>Flavobacteriales</taxon>
        <taxon>Flavobacteriaceae</taxon>
        <taxon>Flavobacterium</taxon>
    </lineage>
</organism>
<dbReference type="AlphaFoldDB" id="A0A4V2YYQ4"/>
<evidence type="ECO:0000313" key="2">
    <source>
        <dbReference type="Proteomes" id="UP000295479"/>
    </source>
</evidence>
<reference evidence="1 2" key="1">
    <citation type="submission" date="2019-03" db="EMBL/GenBank/DDBJ databases">
        <title>Flavobacterium AR-3-4 sp. nov. isolated from arctic soil.</title>
        <authorList>
            <person name="Chaudhary D.K."/>
        </authorList>
    </citation>
    <scope>NUCLEOTIDE SEQUENCE [LARGE SCALE GENOMIC DNA]</scope>
    <source>
        <strain evidence="1 2">AR-3-4</strain>
    </source>
</reference>
<dbReference type="RefSeq" id="WP_132009364.1">
    <property type="nucleotide sequence ID" value="NZ_SMFK01000019.1"/>
</dbReference>
<dbReference type="Proteomes" id="UP000295479">
    <property type="component" value="Unassembled WGS sequence"/>
</dbReference>
<dbReference type="OrthoDB" id="9927972at2"/>
<evidence type="ECO:0000313" key="1">
    <source>
        <dbReference type="EMBL" id="TDD94127.1"/>
    </source>
</evidence>
<dbReference type="EMBL" id="SMFK01000019">
    <property type="protein sequence ID" value="TDD94127.1"/>
    <property type="molecule type" value="Genomic_DNA"/>
</dbReference>
<accession>A0A4V2YYQ4</accession>
<protein>
    <submittedName>
        <fullName evidence="1">Uncharacterized protein</fullName>
    </submittedName>
</protein>
<proteinExistence type="predicted"/>
<keyword evidence="2" id="KW-1185">Reference proteome</keyword>
<comment type="caution">
    <text evidence="1">The sequence shown here is derived from an EMBL/GenBank/DDBJ whole genome shotgun (WGS) entry which is preliminary data.</text>
</comment>
<gene>
    <name evidence="1" type="ORF">E0F76_17705</name>
</gene>